<evidence type="ECO:0000313" key="1">
    <source>
        <dbReference type="EMBL" id="MEN5380519.1"/>
    </source>
</evidence>
<accession>A0ABV0C0G8</accession>
<sequence length="94" mass="11073">MYLYNISIISEESVHQEIVSWIKENLLSSTNFNPRFLEMLNSPHEGVTYCIQIQVSSEEDIAQFQQDHLSHLQHEISSNYKDKAFIFDSTMKYL</sequence>
<keyword evidence="2" id="KW-1185">Reference proteome</keyword>
<evidence type="ECO:0000313" key="2">
    <source>
        <dbReference type="Proteomes" id="UP001409291"/>
    </source>
</evidence>
<dbReference type="Proteomes" id="UP001409291">
    <property type="component" value="Unassembled WGS sequence"/>
</dbReference>
<proteinExistence type="predicted"/>
<dbReference type="EMBL" id="JBDJNQ010000019">
    <property type="protein sequence ID" value="MEN5380519.1"/>
    <property type="molecule type" value="Genomic_DNA"/>
</dbReference>
<dbReference type="Pfam" id="PF14114">
    <property type="entry name" value="DUF4286"/>
    <property type="match status" value="1"/>
</dbReference>
<dbReference type="InterPro" id="IPR025563">
    <property type="entry name" value="DUF4286"/>
</dbReference>
<dbReference type="RefSeq" id="WP_132844490.1">
    <property type="nucleotide sequence ID" value="NZ_JBDJLH010000009.1"/>
</dbReference>
<organism evidence="1 2">
    <name type="scientific">Sphingobacterium kitahiroshimense</name>
    <dbReference type="NCBI Taxonomy" id="470446"/>
    <lineage>
        <taxon>Bacteria</taxon>
        <taxon>Pseudomonadati</taxon>
        <taxon>Bacteroidota</taxon>
        <taxon>Sphingobacteriia</taxon>
        <taxon>Sphingobacteriales</taxon>
        <taxon>Sphingobacteriaceae</taxon>
        <taxon>Sphingobacterium</taxon>
    </lineage>
</organism>
<reference evidence="1 2" key="1">
    <citation type="submission" date="2024-04" db="EMBL/GenBank/DDBJ databases">
        <title>WGS of bacteria from Torrens River.</title>
        <authorList>
            <person name="Wyrsch E.R."/>
            <person name="Drigo B."/>
        </authorList>
    </citation>
    <scope>NUCLEOTIDE SEQUENCE [LARGE SCALE GENOMIC DNA]</scope>
    <source>
        <strain evidence="1 2">TWI391</strain>
    </source>
</reference>
<comment type="caution">
    <text evidence="1">The sequence shown here is derived from an EMBL/GenBank/DDBJ whole genome shotgun (WGS) entry which is preliminary data.</text>
</comment>
<name>A0ABV0C0G8_9SPHI</name>
<protein>
    <submittedName>
        <fullName evidence="1">DUF4286 family protein</fullName>
    </submittedName>
</protein>
<gene>
    <name evidence="1" type="ORF">ABE541_24885</name>
</gene>